<dbReference type="Gene3D" id="3.10.450.50">
    <property type="match status" value="1"/>
</dbReference>
<evidence type="ECO:0000313" key="4">
    <source>
        <dbReference type="Proteomes" id="UP001596060"/>
    </source>
</evidence>
<evidence type="ECO:0000259" key="2">
    <source>
        <dbReference type="Pfam" id="PF12883"/>
    </source>
</evidence>
<dbReference type="RefSeq" id="WP_377816937.1">
    <property type="nucleotide sequence ID" value="NZ_JBHSLU010000022.1"/>
</dbReference>
<reference evidence="4" key="1">
    <citation type="journal article" date="2019" name="Int. J. Syst. Evol. Microbiol.">
        <title>The Global Catalogue of Microorganisms (GCM) 10K type strain sequencing project: providing services to taxonomists for standard genome sequencing and annotation.</title>
        <authorList>
            <consortium name="The Broad Institute Genomics Platform"/>
            <consortium name="The Broad Institute Genome Sequencing Center for Infectious Disease"/>
            <person name="Wu L."/>
            <person name="Ma J."/>
        </authorList>
    </citation>
    <scope>NUCLEOTIDE SEQUENCE [LARGE SCALE GENOMIC DNA]</scope>
    <source>
        <strain evidence="4">CCUG 43117</strain>
    </source>
</reference>
<dbReference type="Pfam" id="PF12883">
    <property type="entry name" value="DUF3828"/>
    <property type="match status" value="1"/>
</dbReference>
<evidence type="ECO:0000256" key="1">
    <source>
        <dbReference type="SAM" id="SignalP"/>
    </source>
</evidence>
<evidence type="ECO:0000313" key="3">
    <source>
        <dbReference type="EMBL" id="MFC5505806.1"/>
    </source>
</evidence>
<keyword evidence="1" id="KW-0732">Signal</keyword>
<keyword evidence="4" id="KW-1185">Reference proteome</keyword>
<feature type="domain" description="DUF3828" evidence="2">
    <location>
        <begin position="63"/>
        <end position="157"/>
    </location>
</feature>
<sequence>MNLTRRSVPPFLAATAGLIIAATLSGGALAAPAGPETPVREAYAITTRQLAGSGGKPVAAPWQKPHRDRLMSRELAALFARDELYQEEAGEMGHLGADPFLSGQDGEIKNLKVSVTVPPAGGKAQVTASFRSFKQPVSVRFRMVEEGGAWKIDAIVNRVEGQDYAVRDLLSQPYECGSFMKKPCKR</sequence>
<dbReference type="EMBL" id="JBHSLU010000022">
    <property type="protein sequence ID" value="MFC5505806.1"/>
    <property type="molecule type" value="Genomic_DNA"/>
</dbReference>
<dbReference type="InterPro" id="IPR024289">
    <property type="entry name" value="DUF3828"/>
</dbReference>
<dbReference type="Proteomes" id="UP001596060">
    <property type="component" value="Unassembled WGS sequence"/>
</dbReference>
<feature type="chain" id="PRO_5046792505" evidence="1">
    <location>
        <begin position="31"/>
        <end position="186"/>
    </location>
</feature>
<name>A0ABW0NZ48_9HYPH</name>
<feature type="signal peptide" evidence="1">
    <location>
        <begin position="1"/>
        <end position="30"/>
    </location>
</feature>
<gene>
    <name evidence="3" type="ORF">ACFPN9_11090</name>
</gene>
<protein>
    <submittedName>
        <fullName evidence="3">DUF3828 domain-containing protein</fullName>
    </submittedName>
</protein>
<accession>A0ABW0NZ48</accession>
<organism evidence="3 4">
    <name type="scientific">Bosea massiliensis</name>
    <dbReference type="NCBI Taxonomy" id="151419"/>
    <lineage>
        <taxon>Bacteria</taxon>
        <taxon>Pseudomonadati</taxon>
        <taxon>Pseudomonadota</taxon>
        <taxon>Alphaproteobacteria</taxon>
        <taxon>Hyphomicrobiales</taxon>
        <taxon>Boseaceae</taxon>
        <taxon>Bosea</taxon>
    </lineage>
</organism>
<proteinExistence type="predicted"/>
<comment type="caution">
    <text evidence="3">The sequence shown here is derived from an EMBL/GenBank/DDBJ whole genome shotgun (WGS) entry which is preliminary data.</text>
</comment>